<feature type="domain" description="ABC transporter" evidence="19">
    <location>
        <begin position="418"/>
        <end position="642"/>
    </location>
</feature>
<feature type="transmembrane region" description="Helical" evidence="18">
    <location>
        <begin position="218"/>
        <end position="240"/>
    </location>
</feature>
<evidence type="ECO:0000256" key="11">
    <source>
        <dbReference type="ARBA" id="ARBA00023055"/>
    </source>
</evidence>
<evidence type="ECO:0000256" key="18">
    <source>
        <dbReference type="SAM" id="Phobius"/>
    </source>
</evidence>
<dbReference type="EMBL" id="DS985255">
    <property type="protein sequence ID" value="EDV21130.1"/>
    <property type="molecule type" value="Genomic_DNA"/>
</dbReference>
<feature type="non-terminal residue" evidence="21">
    <location>
        <position position="1"/>
    </location>
</feature>
<reference evidence="21 22" key="1">
    <citation type="journal article" date="2008" name="Nature">
        <title>The Trichoplax genome and the nature of placozoans.</title>
        <authorList>
            <person name="Srivastava M."/>
            <person name="Begovic E."/>
            <person name="Chapman J."/>
            <person name="Putnam N.H."/>
            <person name="Hellsten U."/>
            <person name="Kawashima T."/>
            <person name="Kuo A."/>
            <person name="Mitros T."/>
            <person name="Salamov A."/>
            <person name="Carpenter M.L."/>
            <person name="Signorovitch A.Y."/>
            <person name="Moreno M.A."/>
            <person name="Kamm K."/>
            <person name="Grimwood J."/>
            <person name="Schmutz J."/>
            <person name="Shapiro H."/>
            <person name="Grigoriev I.V."/>
            <person name="Buss L.W."/>
            <person name="Schierwater B."/>
            <person name="Dellaporta S.L."/>
            <person name="Rokhsar D.S."/>
        </authorList>
    </citation>
    <scope>NUCLEOTIDE SEQUENCE [LARGE SCALE GENOMIC DNA]</scope>
    <source>
        <strain evidence="21 22">Grell-BS-1999</strain>
    </source>
</reference>
<dbReference type="GO" id="GO:0016887">
    <property type="term" value="F:ATP hydrolysis activity"/>
    <property type="evidence" value="ECO:0007669"/>
    <property type="project" value="InterPro"/>
</dbReference>
<sequence>ESPELQSSFLSKVTFWWLNRLMIKGYKHPLAEKDLWDLNGIDKCDFVGQQFNREWMKETVKSRLVQVYSFYSHFIRIALLRNATVVTKGKGPSLLAAIGGAFGGVFLFAGFQKFIDDLLTFVSPQILRALIGFTGDKSQPLWLGFALAFIMFAAATVRSLILHQYFHLCFILGIRLKSAIIWAIYRKSLVLSNSAKKKSTTGEIVNLMSVDAQRIAELTGYLHVIWSSPFQIALAVYFLWQELGPSVLAGVGILVLLVPINAYLSMKSRNFQVKQMEHKDSRIKLMNEILNGIKVLKLYAWEKSFIEKVLAIRKLELKQLFVSQLLQSASRFAWANAPYLVALVTFSTYVLTGNELNASKAFVSISLFNILNYPIAMLPTVISMVIQASVSLQRLSKFLRNDEMDLNIVENSMPPKHVIENGTFKWGSDEKQPTLKNINLQIPTGSLVAVVGHVGGGKSSLVSAILGEMDKEEGNVYVKGSVAYVPQQAWMQNATVEDNILFGNDRMVGRYERTIEACALLTDLDVLPGGDQCEIGEKGVNLSGGQKQRVSLARAVYSNSDVYILDDPLSAVDAHVGNHIFESVIGNRGILRHKTRIFVTHGLGFLPFVDKVVVVESGEIIESGTFDELISHQGAFADYLLAYTHTETNKPEEEDVRERLISISSQARRGSNLGSSEDLSRQRKSIHSKESSVYARSISIVSQRRSLVSSAQEEHDSIMKQIKALTEKKKLIEEEKSEVGRVKSTVFLYYLKSLGWISAIILFLCKIAIEGCSIGTNIWLVEWSSITNATDATRDLYLGIYGAIGAGKAVFSLGSSFLLAFAAIRGSRQLHSSMLFNVFKSPVSFFETNPLGRIVNRFSKDIFVIDEVIPVVMDSFMRMFCSVVGIIIIICVSTPLFMTVILPLAVIYVLTQRFYIPTSRQLKRIESVSRSPVYSHFGETLQGASTIRGYKATERFCMLNDKKVDRNQMAYYPNMAANRWLAVRLEFIGNCIVLFAAMFAVIGRNTLPAGIVGLSISYALQITTALNWMVRMSSDLESNIVAVERVKEYSEIPQEASWDIAEVKPDPKWPECGAIQFIDYKTRYRANLDLVLKGVSCDIADGEKIGIVGRTGAGKSSLTLALFRIIEAVDGNINIDRVNISKIGLHHLRSSITIIPQDPVLFSGSLRMNLDPFNNYSDENLWKALENAHLKEFVQSLDDKLEFEVSEQGGNLSVGQRQLVCLARALLRKTKVLVLDEATAAVDLETDDLIQATIRREFADCTILTIAHRLNTIMDSTRVMVLDQGQIVEFEPPAVLLTRKDSIFYSMAKDAKLA</sequence>
<keyword evidence="4" id="KW-0813">Transport</keyword>
<keyword evidence="8" id="KW-0547">Nucleotide-binding</keyword>
<comment type="subcellular location">
    <subcellularLocation>
        <location evidence="2">Cell membrane</location>
        <topology evidence="2">Multi-pass membrane protein</topology>
    </subcellularLocation>
    <subcellularLocation>
        <location evidence="1">Vacuole membrane</location>
        <topology evidence="1">Multi-pass membrane protein</topology>
    </subcellularLocation>
</comment>
<dbReference type="CTD" id="6757672"/>
<evidence type="ECO:0000256" key="10">
    <source>
        <dbReference type="ARBA" id="ARBA00022989"/>
    </source>
</evidence>
<dbReference type="SUPFAM" id="SSF90123">
    <property type="entry name" value="ABC transporter transmembrane region"/>
    <property type="match status" value="2"/>
</dbReference>
<organism evidence="21 22">
    <name type="scientific">Trichoplax adhaerens</name>
    <name type="common">Trichoplax reptans</name>
    <dbReference type="NCBI Taxonomy" id="10228"/>
    <lineage>
        <taxon>Eukaryota</taxon>
        <taxon>Metazoa</taxon>
        <taxon>Placozoa</taxon>
        <taxon>Uniplacotomia</taxon>
        <taxon>Trichoplacea</taxon>
        <taxon>Trichoplacidae</taxon>
        <taxon>Trichoplax</taxon>
    </lineage>
</organism>
<dbReference type="InterPro" id="IPR036640">
    <property type="entry name" value="ABC1_TM_sf"/>
</dbReference>
<dbReference type="FunFam" id="3.40.50.300:FF:000074">
    <property type="entry name" value="Multidrug resistance-associated protein 5 isoform 1"/>
    <property type="match status" value="1"/>
</dbReference>
<dbReference type="OMA" id="KTWIMAF"/>
<dbReference type="GeneID" id="6757672"/>
<evidence type="ECO:0000256" key="6">
    <source>
        <dbReference type="ARBA" id="ARBA00022692"/>
    </source>
</evidence>
<evidence type="ECO:0000256" key="2">
    <source>
        <dbReference type="ARBA" id="ARBA00004651"/>
    </source>
</evidence>
<comment type="catalytic activity">
    <reaction evidence="13">
        <text>ATP + H2O + xenobioticSide 1 = ADP + phosphate + xenobioticSide 2.</text>
        <dbReference type="EC" id="7.6.2.2"/>
    </reaction>
</comment>
<dbReference type="InterPro" id="IPR005292">
    <property type="entry name" value="MRP"/>
</dbReference>
<dbReference type="CDD" id="cd18603">
    <property type="entry name" value="ABC_6TM_MRP1_2_3_6_D2_like"/>
    <property type="match status" value="1"/>
</dbReference>
<dbReference type="GO" id="GO:0055085">
    <property type="term" value="P:transmembrane transport"/>
    <property type="evidence" value="ECO:0000318"/>
    <property type="project" value="GO_Central"/>
</dbReference>
<evidence type="ECO:0000259" key="19">
    <source>
        <dbReference type="PROSITE" id="PS50893"/>
    </source>
</evidence>
<feature type="transmembrane region" description="Helical" evidence="18">
    <location>
        <begin position="981"/>
        <end position="1002"/>
    </location>
</feature>
<comment type="catalytic activity">
    <reaction evidence="14">
        <text>leukotriene C4(in) + ATP + H2O = leukotriene C4(out) + ADP + phosphate + H(+)</text>
        <dbReference type="Rhea" id="RHEA:38963"/>
        <dbReference type="ChEBI" id="CHEBI:15377"/>
        <dbReference type="ChEBI" id="CHEBI:15378"/>
        <dbReference type="ChEBI" id="CHEBI:30616"/>
        <dbReference type="ChEBI" id="CHEBI:43474"/>
        <dbReference type="ChEBI" id="CHEBI:57973"/>
        <dbReference type="ChEBI" id="CHEBI:456216"/>
    </reaction>
    <physiologicalReaction direction="left-to-right" evidence="14">
        <dbReference type="Rhea" id="RHEA:38964"/>
    </physiologicalReaction>
</comment>
<dbReference type="FunFam" id="1.20.1560.10:FF:000007">
    <property type="entry name" value="ATP-binding cassette subfamily C member 1"/>
    <property type="match status" value="1"/>
</dbReference>
<evidence type="ECO:0000313" key="21">
    <source>
        <dbReference type="EMBL" id="EDV21130.1"/>
    </source>
</evidence>
<dbReference type="InterPro" id="IPR003593">
    <property type="entry name" value="AAA+_ATPase"/>
</dbReference>
<dbReference type="GO" id="GO:0140359">
    <property type="term" value="F:ABC-type transporter activity"/>
    <property type="evidence" value="ECO:0000318"/>
    <property type="project" value="GO_Central"/>
</dbReference>
<dbReference type="PhylomeDB" id="B3S839"/>
<evidence type="ECO:0000256" key="15">
    <source>
        <dbReference type="ARBA" id="ARBA00047576"/>
    </source>
</evidence>
<feature type="transmembrane region" description="Helical" evidence="18">
    <location>
        <begin position="754"/>
        <end position="780"/>
    </location>
</feature>
<keyword evidence="11" id="KW-0445">Lipid transport</keyword>
<feature type="transmembrane region" description="Helical" evidence="18">
    <location>
        <begin position="800"/>
        <end position="824"/>
    </location>
</feature>
<dbReference type="FunCoup" id="B3S839">
    <property type="interactions" value="1316"/>
</dbReference>
<accession>B3S839</accession>
<dbReference type="CDD" id="cd03244">
    <property type="entry name" value="ABCC_MRP_domain2"/>
    <property type="match status" value="1"/>
</dbReference>
<keyword evidence="5" id="KW-1003">Cell membrane</keyword>
<evidence type="ECO:0000256" key="4">
    <source>
        <dbReference type="ARBA" id="ARBA00022448"/>
    </source>
</evidence>
<dbReference type="eggNOG" id="KOG0054">
    <property type="taxonomic scope" value="Eukaryota"/>
</dbReference>
<evidence type="ECO:0000313" key="22">
    <source>
        <dbReference type="Proteomes" id="UP000009022"/>
    </source>
</evidence>
<feature type="region of interest" description="Disordered" evidence="17">
    <location>
        <begin position="667"/>
        <end position="688"/>
    </location>
</feature>
<feature type="transmembrane region" description="Helical" evidence="18">
    <location>
        <begin position="141"/>
        <end position="159"/>
    </location>
</feature>
<evidence type="ECO:0000256" key="3">
    <source>
        <dbReference type="ARBA" id="ARBA00009726"/>
    </source>
</evidence>
<name>B3S839_TRIAD</name>
<evidence type="ECO:0000256" key="17">
    <source>
        <dbReference type="SAM" id="MobiDB-lite"/>
    </source>
</evidence>
<dbReference type="PANTHER" id="PTHR24223:SF443">
    <property type="entry name" value="MULTIDRUG-RESISTANCE LIKE PROTEIN 1, ISOFORM I"/>
    <property type="match status" value="1"/>
</dbReference>
<keyword evidence="10 18" id="KW-1133">Transmembrane helix</keyword>
<dbReference type="PROSITE" id="PS50929">
    <property type="entry name" value="ABC_TM1F"/>
    <property type="match status" value="2"/>
</dbReference>
<feature type="transmembrane region" description="Helical" evidence="18">
    <location>
        <begin position="94"/>
        <end position="112"/>
    </location>
</feature>
<feature type="transmembrane region" description="Helical" evidence="18">
    <location>
        <begin position="246"/>
        <end position="266"/>
    </location>
</feature>
<dbReference type="FunFam" id="1.20.1560.10:FF:000001">
    <property type="entry name" value="ATP-binding cassette subfamily C member 1"/>
    <property type="match status" value="1"/>
</dbReference>
<keyword evidence="6 18" id="KW-0812">Transmembrane</keyword>
<evidence type="ECO:0000256" key="12">
    <source>
        <dbReference type="ARBA" id="ARBA00023136"/>
    </source>
</evidence>
<evidence type="ECO:0000256" key="8">
    <source>
        <dbReference type="ARBA" id="ARBA00022741"/>
    </source>
</evidence>
<evidence type="ECO:0000256" key="14">
    <source>
        <dbReference type="ARBA" id="ARBA00047523"/>
    </source>
</evidence>
<dbReference type="KEGG" id="tad:TRIADDRAFT_30988"/>
<keyword evidence="12 18" id="KW-0472">Membrane</keyword>
<dbReference type="InterPro" id="IPR050173">
    <property type="entry name" value="ABC_transporter_C-like"/>
</dbReference>
<proteinExistence type="inferred from homology"/>
<evidence type="ECO:0000256" key="13">
    <source>
        <dbReference type="ARBA" id="ARBA00034018"/>
    </source>
</evidence>
<comment type="catalytic activity">
    <reaction evidence="15">
        <text>17beta-estradiol 17-O-(beta-D-glucuronate)(in) + ATP + H2O = 17beta-estradiol 17-O-(beta-D-glucuronate)(out) + ADP + phosphate + H(+)</text>
        <dbReference type="Rhea" id="RHEA:60128"/>
        <dbReference type="ChEBI" id="CHEBI:15377"/>
        <dbReference type="ChEBI" id="CHEBI:15378"/>
        <dbReference type="ChEBI" id="CHEBI:30616"/>
        <dbReference type="ChEBI" id="CHEBI:43474"/>
        <dbReference type="ChEBI" id="CHEBI:82961"/>
        <dbReference type="ChEBI" id="CHEBI:456216"/>
    </reaction>
    <physiologicalReaction direction="left-to-right" evidence="15">
        <dbReference type="Rhea" id="RHEA:60129"/>
    </physiologicalReaction>
</comment>
<dbReference type="InterPro" id="IPR027417">
    <property type="entry name" value="P-loop_NTPase"/>
</dbReference>
<protein>
    <recommendedName>
        <fullName evidence="23">Multidrug resistance-associated protein 1</fullName>
    </recommendedName>
</protein>
<dbReference type="GO" id="GO:0005774">
    <property type="term" value="C:vacuolar membrane"/>
    <property type="evidence" value="ECO:0007669"/>
    <property type="project" value="UniProtKB-SubCell"/>
</dbReference>
<dbReference type="InterPro" id="IPR017871">
    <property type="entry name" value="ABC_transporter-like_CS"/>
</dbReference>
<dbReference type="OrthoDB" id="6500128at2759"/>
<dbReference type="InterPro" id="IPR003439">
    <property type="entry name" value="ABC_transporter-like_ATP-bd"/>
</dbReference>
<dbReference type="PANTHER" id="PTHR24223">
    <property type="entry name" value="ATP-BINDING CASSETTE SUB-FAMILY C"/>
    <property type="match status" value="1"/>
</dbReference>
<dbReference type="SMART" id="SM00382">
    <property type="entry name" value="AAA"/>
    <property type="match status" value="2"/>
</dbReference>
<feature type="domain" description="ABC transmembrane type-1" evidence="20">
    <location>
        <begin position="93"/>
        <end position="387"/>
    </location>
</feature>
<dbReference type="Proteomes" id="UP000009022">
    <property type="component" value="Unassembled WGS sequence"/>
</dbReference>
<dbReference type="InParanoid" id="B3S839"/>
<feature type="domain" description="ABC transmembrane type-1" evidence="20">
    <location>
        <begin position="760"/>
        <end position="1038"/>
    </location>
</feature>
<dbReference type="SUPFAM" id="SSF52540">
    <property type="entry name" value="P-loop containing nucleoside triphosphate hydrolases"/>
    <property type="match status" value="2"/>
</dbReference>
<dbReference type="GO" id="GO:0006869">
    <property type="term" value="P:lipid transport"/>
    <property type="evidence" value="ECO:0007669"/>
    <property type="project" value="UniProtKB-KW"/>
</dbReference>
<dbReference type="CDD" id="cd03250">
    <property type="entry name" value="ABCC_MRP_domain1"/>
    <property type="match status" value="1"/>
</dbReference>
<dbReference type="GO" id="GO:0005524">
    <property type="term" value="F:ATP binding"/>
    <property type="evidence" value="ECO:0007669"/>
    <property type="project" value="UniProtKB-KW"/>
</dbReference>
<dbReference type="NCBIfam" id="TIGR00957">
    <property type="entry name" value="MRP_assoc_pro"/>
    <property type="match status" value="1"/>
</dbReference>
<evidence type="ECO:0000256" key="7">
    <source>
        <dbReference type="ARBA" id="ARBA00022737"/>
    </source>
</evidence>
<dbReference type="Gene3D" id="1.20.1560.10">
    <property type="entry name" value="ABC transporter type 1, transmembrane domain"/>
    <property type="match status" value="2"/>
</dbReference>
<keyword evidence="16" id="KW-0175">Coiled coil</keyword>
<dbReference type="InterPro" id="IPR011527">
    <property type="entry name" value="ABC1_TM_dom"/>
</dbReference>
<gene>
    <name evidence="21" type="ORF">TRIADDRAFT_30988</name>
</gene>
<dbReference type="PROSITE" id="PS00211">
    <property type="entry name" value="ABC_TRANSPORTER_1"/>
    <property type="match status" value="2"/>
</dbReference>
<keyword evidence="7" id="KW-0677">Repeat</keyword>
<feature type="coiled-coil region" evidence="16">
    <location>
        <begin position="708"/>
        <end position="735"/>
    </location>
</feature>
<dbReference type="GO" id="GO:0008559">
    <property type="term" value="F:ABC-type xenobiotic transporter activity"/>
    <property type="evidence" value="ECO:0007669"/>
    <property type="project" value="UniProtKB-EC"/>
</dbReference>
<evidence type="ECO:0000256" key="16">
    <source>
        <dbReference type="SAM" id="Coils"/>
    </source>
</evidence>
<dbReference type="HOGENOM" id="CLU_000604_27_3_1"/>
<feature type="transmembrane region" description="Helical" evidence="18">
    <location>
        <begin position="371"/>
        <end position="390"/>
    </location>
</feature>
<dbReference type="GO" id="GO:0005886">
    <property type="term" value="C:plasma membrane"/>
    <property type="evidence" value="ECO:0000318"/>
    <property type="project" value="GO_Central"/>
</dbReference>
<keyword evidence="9" id="KW-0067">ATP-binding</keyword>
<evidence type="ECO:0000256" key="9">
    <source>
        <dbReference type="ARBA" id="ARBA00022840"/>
    </source>
</evidence>
<keyword evidence="22" id="KW-1185">Reference proteome</keyword>
<dbReference type="Pfam" id="PF00664">
    <property type="entry name" value="ABC_membrane"/>
    <property type="match status" value="2"/>
</dbReference>
<dbReference type="Gene3D" id="3.40.50.300">
    <property type="entry name" value="P-loop containing nucleotide triphosphate hydrolases"/>
    <property type="match status" value="2"/>
</dbReference>
<dbReference type="Pfam" id="PF00005">
    <property type="entry name" value="ABC_tran"/>
    <property type="match status" value="2"/>
</dbReference>
<feature type="transmembrane region" description="Helical" evidence="18">
    <location>
        <begin position="883"/>
        <end position="910"/>
    </location>
</feature>
<evidence type="ECO:0008006" key="23">
    <source>
        <dbReference type="Google" id="ProtNLM"/>
    </source>
</evidence>
<evidence type="ECO:0000256" key="1">
    <source>
        <dbReference type="ARBA" id="ARBA00004128"/>
    </source>
</evidence>
<comment type="similarity">
    <text evidence="3">Belongs to the ABC transporter superfamily. ABCC family. Conjugate transporter (TC 3.A.1.208) subfamily.</text>
</comment>
<dbReference type="RefSeq" id="XP_002116460.1">
    <property type="nucleotide sequence ID" value="XM_002116424.1"/>
</dbReference>
<evidence type="ECO:0000259" key="20">
    <source>
        <dbReference type="PROSITE" id="PS50929"/>
    </source>
</evidence>
<dbReference type="FunFam" id="3.40.50.300:FF:000293">
    <property type="entry name" value="ATP binding cassette subfamily C member 1"/>
    <property type="match status" value="1"/>
</dbReference>
<feature type="compositionally biased region" description="Polar residues" evidence="17">
    <location>
        <begin position="667"/>
        <end position="677"/>
    </location>
</feature>
<feature type="domain" description="ABC transporter" evidence="19">
    <location>
        <begin position="1075"/>
        <end position="1309"/>
    </location>
</feature>
<evidence type="ECO:0000256" key="5">
    <source>
        <dbReference type="ARBA" id="ARBA00022475"/>
    </source>
</evidence>
<dbReference type="PROSITE" id="PS50893">
    <property type="entry name" value="ABC_TRANSPORTER_2"/>
    <property type="match status" value="2"/>
</dbReference>
<dbReference type="CDD" id="cd18595">
    <property type="entry name" value="ABC_6TM_MRP1_2_3_6_D1_like"/>
    <property type="match status" value="1"/>
</dbReference>